<protein>
    <recommendedName>
        <fullName evidence="4">Pilus assembly protein PilY</fullName>
    </recommendedName>
</protein>
<reference evidence="2 3" key="1">
    <citation type="submission" date="2021-08" db="EMBL/GenBank/DDBJ databases">
        <authorList>
            <person name="Peeters C."/>
        </authorList>
    </citation>
    <scope>NUCLEOTIDE SEQUENCE [LARGE SCALE GENOMIC DNA]</scope>
    <source>
        <strain evidence="2 3">LMG 23992</strain>
    </source>
</reference>
<keyword evidence="1" id="KW-0732">Signal</keyword>
<gene>
    <name evidence="2" type="ORF">LMG23992_02937</name>
</gene>
<evidence type="ECO:0000313" key="2">
    <source>
        <dbReference type="EMBL" id="CAG9175357.1"/>
    </source>
</evidence>
<evidence type="ECO:0008006" key="4">
    <source>
        <dbReference type="Google" id="ProtNLM"/>
    </source>
</evidence>
<comment type="caution">
    <text evidence="2">The sequence shown here is derived from an EMBL/GenBank/DDBJ whole genome shotgun (WGS) entry which is preliminary data.</text>
</comment>
<name>A0ABM8X661_9BURK</name>
<feature type="signal peptide" evidence="1">
    <location>
        <begin position="1"/>
        <end position="27"/>
    </location>
</feature>
<dbReference type="EMBL" id="CAJZAI010000006">
    <property type="protein sequence ID" value="CAG9175357.1"/>
    <property type="molecule type" value="Genomic_DNA"/>
</dbReference>
<dbReference type="Proteomes" id="UP000727654">
    <property type="component" value="Unassembled WGS sequence"/>
</dbReference>
<evidence type="ECO:0000313" key="3">
    <source>
        <dbReference type="Proteomes" id="UP000727654"/>
    </source>
</evidence>
<evidence type="ECO:0000256" key="1">
    <source>
        <dbReference type="SAM" id="SignalP"/>
    </source>
</evidence>
<keyword evidence="3" id="KW-1185">Reference proteome</keyword>
<proteinExistence type="predicted"/>
<sequence length="623" mass="65390">MRPQGAIVWVLACALAWLLPLPWPALAATVAEVPAGNLPLAYLPRNGTYPWTGRLYALGWSLQPQTPGAVPHAAIWEAGASLDASSMASRRLYTSIAPAGTDSERLVPLQWSALDAASQHAVAQSTSDGVSGQDKLAWLHGDRSNTALRPRETRMANARGTRVLVVPPPAWQPGKAGHAAFRERHRTRPHMVWLGTTDALLHGFNAVSGNELVGYLPRALLPQAAAMSDPKGALAPVPCPRPEAADVVIHREWRTVLLCGIPAMDKGNSAPGVFALDITNPTDPAPIRLLWELAATATLPLSARGPVRAAAFASDEGLQWFAVTTQEGRADGAVSRPGLALIPLEKSTGSSVLTWPLPERDCTGAPVTSELTGVSILSDMTGRTLAIYATDDSGQLWHFPLADATRLPTSGTPTCRHRLPVAARPDHAEPPLPLGASASPLIVYGQGGEIAAIPSRPGGALTRIVAEPADGGFLLRAMPGQGSAASQAGWRLTLPNAGEQLDALSEVFPGYLHFTTHAADGSQRAYLVLAATGESAGRAHEGAPLQAFVTGQAAAPEGSFVLTSAPRPAPHQPAGASGAQAHTVTLWSVDRTSARPLSTTVATRRTGRISWREIMAPIQQDSP</sequence>
<organism evidence="2 3">
    <name type="scientific">Cupriavidus laharis</name>
    <dbReference type="NCBI Taxonomy" id="151654"/>
    <lineage>
        <taxon>Bacteria</taxon>
        <taxon>Pseudomonadati</taxon>
        <taxon>Pseudomonadota</taxon>
        <taxon>Betaproteobacteria</taxon>
        <taxon>Burkholderiales</taxon>
        <taxon>Burkholderiaceae</taxon>
        <taxon>Cupriavidus</taxon>
    </lineage>
</organism>
<accession>A0ABM8X661</accession>
<feature type="chain" id="PRO_5045119120" description="Pilus assembly protein PilY" evidence="1">
    <location>
        <begin position="28"/>
        <end position="623"/>
    </location>
</feature>